<dbReference type="AlphaFoldDB" id="A0A8H3HTN5"/>
<gene>
    <name evidence="2" type="ORF">RDB_LOCUS9835</name>
</gene>
<feature type="region of interest" description="Disordered" evidence="1">
    <location>
        <begin position="1"/>
        <end position="93"/>
    </location>
</feature>
<feature type="compositionally biased region" description="Low complexity" evidence="1">
    <location>
        <begin position="83"/>
        <end position="93"/>
    </location>
</feature>
<accession>A0A8H3HTN5</accession>
<feature type="compositionally biased region" description="Polar residues" evidence="1">
    <location>
        <begin position="16"/>
        <end position="25"/>
    </location>
</feature>
<reference evidence="2" key="1">
    <citation type="submission" date="2021-01" db="EMBL/GenBank/DDBJ databases">
        <authorList>
            <person name="Kaushik A."/>
        </authorList>
    </citation>
    <scope>NUCLEOTIDE SEQUENCE</scope>
    <source>
        <strain evidence="2">AG5</strain>
    </source>
</reference>
<feature type="compositionally biased region" description="Acidic residues" evidence="1">
    <location>
        <begin position="689"/>
        <end position="700"/>
    </location>
</feature>
<evidence type="ECO:0000313" key="3">
    <source>
        <dbReference type="Proteomes" id="UP000663827"/>
    </source>
</evidence>
<name>A0A8H3HTN5_9AGAM</name>
<organism evidence="2 3">
    <name type="scientific">Rhizoctonia solani</name>
    <dbReference type="NCBI Taxonomy" id="456999"/>
    <lineage>
        <taxon>Eukaryota</taxon>
        <taxon>Fungi</taxon>
        <taxon>Dikarya</taxon>
        <taxon>Basidiomycota</taxon>
        <taxon>Agaricomycotina</taxon>
        <taxon>Agaricomycetes</taxon>
        <taxon>Cantharellales</taxon>
        <taxon>Ceratobasidiaceae</taxon>
        <taxon>Rhizoctonia</taxon>
    </lineage>
</organism>
<dbReference type="Pfam" id="PF18759">
    <property type="entry name" value="Plavaka"/>
    <property type="match status" value="1"/>
</dbReference>
<dbReference type="EMBL" id="CAJNJQ010000212">
    <property type="protein sequence ID" value="CAE7063586.1"/>
    <property type="molecule type" value="Genomic_DNA"/>
</dbReference>
<sequence length="953" mass="107914">MGRYTVSMKPRLGAATITSALSKPQNLPKKQVRTAAPLEPEQLVQEVEPPPTKRCKVTIEVVPDDDAPPQTAPSPKSTRRASPDSTSTASSSRIGSQGLYCYKGLFAEDFPDPLAGTPISKERVHPPDLAAYMRACGPMADPDHFEAAELLMTSGLTNADKDRHLKSKKYAGKTPWKHCSAMLSDVDRLVHGPEFKKYTVDLFDGQRPRPQFMVCRDIIEIMRDFFSKTAFKNHIRYKPWRLYTSESKAERVYADMASADWWWDEMLKLIKRGQQSATIAPLIIATDQTTLSIMCGGQKAYPVYVSFGNLDKDWRQKPSKHGTYLLGYLPVDAFEDVLDDDERRRLKVELIHRAMETMLMPLRQASEQGVEMWCPDGRLRRIFPRVAAYTADWPEQNVQCCTSEGGCPICKTAYGDRGQFEDEAELREREETLLALRTYILTKNKFHLKALGLKEVWPWWGDIPDVNLSACVTPDLLHQAYQGMFKTHLVRWMKTIVGVDVLNQRFAAIPPAEGLTRFTKGLATVSSNRWTGRESKGLLAQFLPAVISGLTPEKTQMVRALVDFMYQAHATSLTESDLAEMEDNLRIFHEAKHLLVGPVYEVEGDFNRIAKLHMLRHWTYSIRQLGTPDGYNTEGPEHLHIEYAKVPWRASNKVEPLPQMVKYIHRQEAIRIHRAHLDEYLADGRDGAAEDPEGIEDDAEVGATRDERVQPSLDPEPVYYPDPSRHMAATPTITKIAIQSVMDDYGAPNIIPAITDFLVRRCRVARHNILISPRNEIGIWHKLYLRHPAPPFAPFDPIRRDVVRASPPTRGNDAAWDVALYLEKPNSLYSKNDTPEKHGVQRYRAGRVRAFFHLPAHIRFLHSGPLAYLELFAPFDTSVSPFSKLYSTRSDLGSNGLRRTLVVPVSDIVFACHLIPKFHLLSKGLDLHCHTDVLTHSGAQEHHMAIKSAEELK</sequence>
<proteinExistence type="predicted"/>
<dbReference type="InterPro" id="IPR041078">
    <property type="entry name" value="Plavaka"/>
</dbReference>
<dbReference type="Proteomes" id="UP000663827">
    <property type="component" value="Unassembled WGS sequence"/>
</dbReference>
<comment type="caution">
    <text evidence="2">The sequence shown here is derived from an EMBL/GenBank/DDBJ whole genome shotgun (WGS) entry which is preliminary data.</text>
</comment>
<feature type="region of interest" description="Disordered" evidence="1">
    <location>
        <begin position="685"/>
        <end position="725"/>
    </location>
</feature>
<evidence type="ECO:0000256" key="1">
    <source>
        <dbReference type="SAM" id="MobiDB-lite"/>
    </source>
</evidence>
<feature type="compositionally biased region" description="Low complexity" evidence="1">
    <location>
        <begin position="37"/>
        <end position="47"/>
    </location>
</feature>
<protein>
    <submittedName>
        <fullName evidence="2">Uncharacterized protein</fullName>
    </submittedName>
</protein>
<evidence type="ECO:0000313" key="2">
    <source>
        <dbReference type="EMBL" id="CAE7063586.1"/>
    </source>
</evidence>